<dbReference type="Pfam" id="PF04055">
    <property type="entry name" value="Radical_SAM"/>
    <property type="match status" value="1"/>
</dbReference>
<evidence type="ECO:0000313" key="8">
    <source>
        <dbReference type="Proteomes" id="UP000242502"/>
    </source>
</evidence>
<dbReference type="SFLD" id="SFLDS00029">
    <property type="entry name" value="Radical_SAM"/>
    <property type="match status" value="1"/>
</dbReference>
<dbReference type="Gene3D" id="3.20.20.70">
    <property type="entry name" value="Aldolase class I"/>
    <property type="match status" value="1"/>
</dbReference>
<keyword evidence="4" id="KW-0408">Iron</keyword>
<dbReference type="GO" id="GO:0051536">
    <property type="term" value="F:iron-sulfur cluster binding"/>
    <property type="evidence" value="ECO:0007669"/>
    <property type="project" value="UniProtKB-KW"/>
</dbReference>
<evidence type="ECO:0000256" key="2">
    <source>
        <dbReference type="ARBA" id="ARBA00022691"/>
    </source>
</evidence>
<name>A0A1D2QSG3_9GAMM</name>
<dbReference type="GO" id="GO:0046872">
    <property type="term" value="F:metal ion binding"/>
    <property type="evidence" value="ECO:0007669"/>
    <property type="project" value="UniProtKB-KW"/>
</dbReference>
<dbReference type="AlphaFoldDB" id="A0A1D2QSG3"/>
<dbReference type="PANTHER" id="PTHR11228:SF7">
    <property type="entry name" value="PQQA PEPTIDE CYCLASE"/>
    <property type="match status" value="1"/>
</dbReference>
<dbReference type="SUPFAM" id="SSF102114">
    <property type="entry name" value="Radical SAM enzymes"/>
    <property type="match status" value="1"/>
</dbReference>
<accession>A0A1D2QSG3</accession>
<gene>
    <name evidence="7" type="ORF">AB835_03505</name>
</gene>
<keyword evidence="3" id="KW-0479">Metal-binding</keyword>
<dbReference type="InterPro" id="IPR013785">
    <property type="entry name" value="Aldolase_TIM"/>
</dbReference>
<proteinExistence type="predicted"/>
<dbReference type="CDD" id="cd01335">
    <property type="entry name" value="Radical_SAM"/>
    <property type="match status" value="1"/>
</dbReference>
<dbReference type="EMBL" id="MDLC01000008">
    <property type="protein sequence ID" value="ODS24517.1"/>
    <property type="molecule type" value="Genomic_DNA"/>
</dbReference>
<evidence type="ECO:0000256" key="3">
    <source>
        <dbReference type="ARBA" id="ARBA00022723"/>
    </source>
</evidence>
<organism evidence="7 8">
    <name type="scientific">Candidatus Endobugula sertula</name>
    <name type="common">Bugula neritina bacterial symbiont</name>
    <dbReference type="NCBI Taxonomy" id="62101"/>
    <lineage>
        <taxon>Bacteria</taxon>
        <taxon>Pseudomonadati</taxon>
        <taxon>Pseudomonadota</taxon>
        <taxon>Gammaproteobacteria</taxon>
        <taxon>Cellvibrionales</taxon>
        <taxon>Cellvibrionaceae</taxon>
        <taxon>Candidatus Endobugula</taxon>
    </lineage>
</organism>
<keyword evidence="2" id="KW-0949">S-adenosyl-L-methionine</keyword>
<reference evidence="7 8" key="1">
    <citation type="journal article" date="2016" name="Appl. Environ. Microbiol.">
        <title>Lack of Overt Genome Reduction in the Bryostatin-Producing Bryozoan Symbiont "Candidatus Endobugula sertula".</title>
        <authorList>
            <person name="Miller I.J."/>
            <person name="Vanee N."/>
            <person name="Fong S.S."/>
            <person name="Lim-Fong G.E."/>
            <person name="Kwan J.C."/>
        </authorList>
    </citation>
    <scope>NUCLEOTIDE SEQUENCE [LARGE SCALE GENOMIC DNA]</scope>
    <source>
        <strain evidence="7">AB1-4</strain>
    </source>
</reference>
<dbReference type="Proteomes" id="UP000242502">
    <property type="component" value="Unassembled WGS sequence"/>
</dbReference>
<dbReference type="STRING" id="62101.AB835_03505"/>
<evidence type="ECO:0000259" key="6">
    <source>
        <dbReference type="Pfam" id="PF04055"/>
    </source>
</evidence>
<evidence type="ECO:0000313" key="7">
    <source>
        <dbReference type="EMBL" id="ODS24517.1"/>
    </source>
</evidence>
<dbReference type="InterPro" id="IPR058240">
    <property type="entry name" value="rSAM_sf"/>
</dbReference>
<dbReference type="PANTHER" id="PTHR11228">
    <property type="entry name" value="RADICAL SAM DOMAIN PROTEIN"/>
    <property type="match status" value="1"/>
</dbReference>
<protein>
    <recommendedName>
        <fullName evidence="6">Radical SAM core domain-containing protein</fullName>
    </recommendedName>
</protein>
<dbReference type="InterPro" id="IPR050377">
    <property type="entry name" value="Radical_SAM_PqqE_MftC-like"/>
</dbReference>
<sequence>MNKPLKHDSLEVIRRQHGQSMLLFITDKCPVGCQHCSVDSRPDSPTIKDFSLFTEIVDWMKLQSRLEVIGISGGEPFVEKKGLIYAVEEFHKANKSIVIFTSGVWAKSLQTPKWIVSLLKKCNTIYLSTDAFHQDNITDACFMDAIKTIVNAGCWLVIQILKQDEIKPSYYHVQELLAKALGDHYTRFSEINLIKPLTNGRGKDIFPSVKQYYGRDLSSCSLVRNPMIRYDGQVSACCNEDVIMGKGPKQLRRYITSAKQITSAINDFQANPLLKSIGGVGIGALTLHPQFSDFTKQRFANNCTLCWRMLNRQTPSQPADKLLNLISVMEVS</sequence>
<feature type="domain" description="Radical SAM core" evidence="6">
    <location>
        <begin position="25"/>
        <end position="154"/>
    </location>
</feature>
<dbReference type="GO" id="GO:0003824">
    <property type="term" value="F:catalytic activity"/>
    <property type="evidence" value="ECO:0007669"/>
    <property type="project" value="InterPro"/>
</dbReference>
<evidence type="ECO:0000256" key="5">
    <source>
        <dbReference type="ARBA" id="ARBA00023014"/>
    </source>
</evidence>
<comment type="cofactor">
    <cofactor evidence="1">
        <name>[4Fe-4S] cluster</name>
        <dbReference type="ChEBI" id="CHEBI:49883"/>
    </cofactor>
</comment>
<keyword evidence="5" id="KW-0411">Iron-sulfur</keyword>
<evidence type="ECO:0000256" key="4">
    <source>
        <dbReference type="ARBA" id="ARBA00023004"/>
    </source>
</evidence>
<dbReference type="InterPro" id="IPR007197">
    <property type="entry name" value="rSAM"/>
</dbReference>
<comment type="caution">
    <text evidence="7">The sequence shown here is derived from an EMBL/GenBank/DDBJ whole genome shotgun (WGS) entry which is preliminary data.</text>
</comment>
<evidence type="ECO:0000256" key="1">
    <source>
        <dbReference type="ARBA" id="ARBA00001966"/>
    </source>
</evidence>